<keyword evidence="4" id="KW-1133">Transmembrane helix</keyword>
<evidence type="ECO:0000256" key="4">
    <source>
        <dbReference type="ARBA" id="ARBA00022989"/>
    </source>
</evidence>
<dbReference type="PANTHER" id="PTHR38035">
    <property type="entry name" value="UPF0070 PROTEIN YFGM"/>
    <property type="match status" value="1"/>
</dbReference>
<keyword evidence="5" id="KW-0472">Membrane</keyword>
<reference evidence="10 11" key="1">
    <citation type="submission" date="2019-07" db="EMBL/GenBank/DDBJ databases">
        <title>Lysobacter weifangensis sp. nov., isolated from bensulfuron-methyl contaminated farmland soil.</title>
        <authorList>
            <person name="Zhao H."/>
        </authorList>
    </citation>
    <scope>NUCLEOTIDE SEQUENCE [LARGE SCALE GENOMIC DNA]</scope>
    <source>
        <strain evidence="10 11">CC-Bw-6</strain>
    </source>
</reference>
<dbReference type="Gene3D" id="1.25.40.10">
    <property type="entry name" value="Tetratricopeptide repeat domain"/>
    <property type="match status" value="1"/>
</dbReference>
<evidence type="ECO:0000313" key="10">
    <source>
        <dbReference type="EMBL" id="QDQ72926.1"/>
    </source>
</evidence>
<evidence type="ECO:0000259" key="9">
    <source>
        <dbReference type="Pfam" id="PF09976"/>
    </source>
</evidence>
<dbReference type="InterPro" id="IPR026039">
    <property type="entry name" value="YfgM"/>
</dbReference>
<evidence type="ECO:0000256" key="5">
    <source>
        <dbReference type="ARBA" id="ARBA00023136"/>
    </source>
</evidence>
<keyword evidence="3" id="KW-0812">Transmembrane</keyword>
<comment type="subcellular location">
    <subcellularLocation>
        <location evidence="1">Cell membrane</location>
        <topology evidence="1">Single-pass type II membrane protein</topology>
    </subcellularLocation>
</comment>
<keyword evidence="6" id="KW-0143">Chaperone</keyword>
<organism evidence="10 11">
    <name type="scientific">Pseudoluteimonas lycopersici</name>
    <dbReference type="NCBI Taxonomy" id="1324796"/>
    <lineage>
        <taxon>Bacteria</taxon>
        <taxon>Pseudomonadati</taxon>
        <taxon>Pseudomonadota</taxon>
        <taxon>Gammaproteobacteria</taxon>
        <taxon>Lysobacterales</taxon>
        <taxon>Lysobacteraceae</taxon>
        <taxon>Pseudoluteimonas</taxon>
    </lineage>
</organism>
<accession>A0A516V325</accession>
<evidence type="ECO:0000313" key="11">
    <source>
        <dbReference type="Proteomes" id="UP000315891"/>
    </source>
</evidence>
<dbReference type="RefSeq" id="WP_143878440.1">
    <property type="nucleotide sequence ID" value="NZ_BAABLZ010000002.1"/>
</dbReference>
<sequence>MAIDELLDEHEQSERVRRWVRENALGLVGGVVLGLALVGGWKWWQGHQQVQREAEAAKYEALQGQIKAQDLAKAKATAASLQQGPYATLVALDLAKAQAMSGKRDDAIATLRAVKPGDALLAGVVRERLARLLLDAGKADEALRMLSDAGDPAGLGARGDAHLALGHRDQARSDYDKALALTTVGSPMRRVLELKLSEVGGASAQAKAGS</sequence>
<gene>
    <name evidence="10" type="ORF">FNZ56_03055</name>
</gene>
<keyword evidence="11" id="KW-1185">Reference proteome</keyword>
<dbReference type="InterPro" id="IPR018704">
    <property type="entry name" value="SecYEG/CpoB_TPR"/>
</dbReference>
<dbReference type="GO" id="GO:0044877">
    <property type="term" value="F:protein-containing complex binding"/>
    <property type="evidence" value="ECO:0007669"/>
    <property type="project" value="InterPro"/>
</dbReference>
<feature type="domain" description="Ancillary SecYEG translocon subunit/Cell division coordinator CpoB TPR" evidence="9">
    <location>
        <begin position="17"/>
        <end position="200"/>
    </location>
</feature>
<dbReference type="EMBL" id="CP041742">
    <property type="protein sequence ID" value="QDQ72926.1"/>
    <property type="molecule type" value="Genomic_DNA"/>
</dbReference>
<dbReference type="AlphaFoldDB" id="A0A516V325"/>
<dbReference type="Proteomes" id="UP000315891">
    <property type="component" value="Chromosome"/>
</dbReference>
<dbReference type="InterPro" id="IPR011990">
    <property type="entry name" value="TPR-like_helical_dom_sf"/>
</dbReference>
<dbReference type="OrthoDB" id="9789675at2"/>
<proteinExistence type="inferred from homology"/>
<dbReference type="SUPFAM" id="SSF48452">
    <property type="entry name" value="TPR-like"/>
    <property type="match status" value="1"/>
</dbReference>
<evidence type="ECO:0000256" key="2">
    <source>
        <dbReference type="ARBA" id="ARBA00022475"/>
    </source>
</evidence>
<evidence type="ECO:0000256" key="1">
    <source>
        <dbReference type="ARBA" id="ARBA00004401"/>
    </source>
</evidence>
<keyword evidence="2" id="KW-1003">Cell membrane</keyword>
<comment type="similarity">
    <text evidence="7">Belongs to the YfgM family.</text>
</comment>
<protein>
    <recommendedName>
        <fullName evidence="8">Ancillary SecYEG translocon subunit</fullName>
    </recommendedName>
</protein>
<evidence type="ECO:0000256" key="3">
    <source>
        <dbReference type="ARBA" id="ARBA00022692"/>
    </source>
</evidence>
<dbReference type="GO" id="GO:0005886">
    <property type="term" value="C:plasma membrane"/>
    <property type="evidence" value="ECO:0007669"/>
    <property type="project" value="UniProtKB-SubCell"/>
</dbReference>
<name>A0A516V325_9GAMM</name>
<dbReference type="PANTHER" id="PTHR38035:SF1">
    <property type="entry name" value="ANCILLARY SECYEG TRANSLOCON SUBUNIT"/>
    <property type="match status" value="1"/>
</dbReference>
<evidence type="ECO:0000256" key="6">
    <source>
        <dbReference type="ARBA" id="ARBA00023186"/>
    </source>
</evidence>
<evidence type="ECO:0000256" key="8">
    <source>
        <dbReference type="ARBA" id="ARBA00024235"/>
    </source>
</evidence>
<dbReference type="Pfam" id="PF09976">
    <property type="entry name" value="TPR_21"/>
    <property type="match status" value="1"/>
</dbReference>
<evidence type="ECO:0000256" key="7">
    <source>
        <dbReference type="ARBA" id="ARBA00024197"/>
    </source>
</evidence>